<dbReference type="EMBL" id="CP002431">
    <property type="protein sequence ID" value="ADU62419.1"/>
    <property type="molecule type" value="Genomic_DNA"/>
</dbReference>
<dbReference type="RefSeq" id="WP_013514349.1">
    <property type="nucleotide sequence ID" value="NC_014844.1"/>
</dbReference>
<dbReference type="InterPro" id="IPR014444">
    <property type="entry name" value="PH1575-like"/>
</dbReference>
<gene>
    <name evidence="2" type="ordered locus">Daes_1405</name>
</gene>
<dbReference type="STRING" id="643562.Daes_1405"/>
<sequence>MNTATACLPCFKKMIRREARLACPGDEPLQARIVESWERCLSELDLRVPPPVIARHLVDTVAAVSGSRADHYAEDKRQANDAVLRLLPGLRTRIMAEQDTLGDPLALALELSVIGNYIDRGVELDVDWEAELADVARTLSPDVLTRFKAHARSGARVVVLGDNAGEIALDTLLVEVLLRRGCEVVYAVRSRPILNDAIMADAAYVGMTRLCQVVESGVDTPGTVLDRCAPEFRQRLDQADVILSKGQGNYESLQGELAGAYCAFKVKCQRLVAETGLGLGDSAFIVTTTPPVRPDKGVQP</sequence>
<organism evidence="2 3">
    <name type="scientific">Pseudodesulfovibrio aespoeensis (strain ATCC 700646 / DSM 10631 / Aspo-2)</name>
    <name type="common">Desulfovibrio aespoeensis</name>
    <dbReference type="NCBI Taxonomy" id="643562"/>
    <lineage>
        <taxon>Bacteria</taxon>
        <taxon>Pseudomonadati</taxon>
        <taxon>Thermodesulfobacteriota</taxon>
        <taxon>Desulfovibrionia</taxon>
        <taxon>Desulfovibrionales</taxon>
        <taxon>Desulfovibrionaceae</taxon>
    </lineage>
</organism>
<dbReference type="Proteomes" id="UP000002191">
    <property type="component" value="Chromosome"/>
</dbReference>
<dbReference type="OrthoDB" id="9796465at2"/>
<dbReference type="AlphaFoldDB" id="E6VVX4"/>
<proteinExistence type="predicted"/>
<dbReference type="KEGG" id="das:Daes_1405"/>
<dbReference type="Gene3D" id="3.40.50.10880">
    <property type="entry name" value="Uncharacterised protein PF01937, DUF89, domain 3"/>
    <property type="match status" value="1"/>
</dbReference>
<reference evidence="2 3" key="2">
    <citation type="journal article" date="2014" name="Genome Announc.">
        <title>Complete Genome Sequence of the Subsurface, Mesophilic Sulfate-Reducing Bacterium Desulfovibrio aespoeensis Aspo-2.</title>
        <authorList>
            <person name="Pedersen K."/>
            <person name="Bengtsson A."/>
            <person name="Edlund J."/>
            <person name="Rabe L."/>
            <person name="Hazen T."/>
            <person name="Chakraborty R."/>
            <person name="Goodwin L."/>
            <person name="Shapiro N."/>
        </authorList>
    </citation>
    <scope>NUCLEOTIDE SEQUENCE [LARGE SCALE GENOMIC DNA]</scope>
    <source>
        <strain evidence="3">ATCC 700646 / DSM 10631 / Aspo-2</strain>
    </source>
</reference>
<dbReference type="Gene3D" id="1.10.285.20">
    <property type="entry name" value="Uncharacterised protein PF01937, DUF89, domain 2"/>
    <property type="match status" value="1"/>
</dbReference>
<dbReference type="PIRSF" id="PIRSF006593">
    <property type="entry name" value="UCP006593"/>
    <property type="match status" value="1"/>
</dbReference>
<dbReference type="eggNOG" id="COG1578">
    <property type="taxonomic scope" value="Bacteria"/>
</dbReference>
<dbReference type="HOGENOM" id="CLU_071520_0_0_7"/>
<evidence type="ECO:0000259" key="1">
    <source>
        <dbReference type="Pfam" id="PF01937"/>
    </source>
</evidence>
<dbReference type="InterPro" id="IPR002791">
    <property type="entry name" value="ARMT1-like_metal-bd"/>
</dbReference>
<evidence type="ECO:0000313" key="2">
    <source>
        <dbReference type="EMBL" id="ADU62419.1"/>
    </source>
</evidence>
<dbReference type="InterPro" id="IPR036075">
    <property type="entry name" value="ARMT-1-like_metal-bd_sf"/>
</dbReference>
<name>E6VVX4_PSEA9</name>
<dbReference type="SUPFAM" id="SSF111321">
    <property type="entry name" value="AF1104-like"/>
    <property type="match status" value="1"/>
</dbReference>
<accession>E6VVX4</accession>
<keyword evidence="3" id="KW-1185">Reference proteome</keyword>
<protein>
    <recommendedName>
        <fullName evidence="1">Damage-control phosphatase ARMT1-like metal-binding domain-containing protein</fullName>
    </recommendedName>
</protein>
<evidence type="ECO:0000313" key="3">
    <source>
        <dbReference type="Proteomes" id="UP000002191"/>
    </source>
</evidence>
<feature type="domain" description="Damage-control phosphatase ARMT1-like metal-binding" evidence="1">
    <location>
        <begin position="3"/>
        <end position="281"/>
    </location>
</feature>
<reference evidence="3" key="1">
    <citation type="submission" date="2010-12" db="EMBL/GenBank/DDBJ databases">
        <title>Complete sequence of Desulfovibrio aespoeensis Aspo-2.</title>
        <authorList>
            <consortium name="US DOE Joint Genome Institute"/>
            <person name="Lucas S."/>
            <person name="Copeland A."/>
            <person name="Lapidus A."/>
            <person name="Cheng J.-F."/>
            <person name="Goodwin L."/>
            <person name="Pitluck S."/>
            <person name="Chertkov O."/>
            <person name="Misra M."/>
            <person name="Detter J.C."/>
            <person name="Han C."/>
            <person name="Tapia R."/>
            <person name="Land M."/>
            <person name="Hauser L."/>
            <person name="Kyrpides N."/>
            <person name="Ivanova N."/>
            <person name="Ovchinnikova G."/>
            <person name="Pedersen K."/>
            <person name="Jagevall S."/>
            <person name="Hazen T."/>
            <person name="Woyke T."/>
        </authorList>
    </citation>
    <scope>NUCLEOTIDE SEQUENCE [LARGE SCALE GENOMIC DNA]</scope>
    <source>
        <strain evidence="3">ATCC 700646 / DSM 10631 / Aspo-2</strain>
    </source>
</reference>
<dbReference type="Pfam" id="PF01937">
    <property type="entry name" value="ARMT1-like_dom"/>
    <property type="match status" value="1"/>
</dbReference>